<sequence length="94" mass="10800">MQLCTDLDNIDMFTGVLASLGPAAHKLQYMYATPTLDVRNQLLLTLIKLRLYITNFQLGRMFEVTQLEVYALSPMFLQPMDDLQMTGRLVREVT</sequence>
<reference evidence="2" key="1">
    <citation type="journal article" date="2023" name="Mol. Biol. Evol.">
        <title>Third-Generation Sequencing Reveals the Adaptive Role of the Epigenome in Three Deep-Sea Polychaetes.</title>
        <authorList>
            <person name="Perez M."/>
            <person name="Aroh O."/>
            <person name="Sun Y."/>
            <person name="Lan Y."/>
            <person name="Juniper S.K."/>
            <person name="Young C.R."/>
            <person name="Angers B."/>
            <person name="Qian P.Y."/>
        </authorList>
    </citation>
    <scope>NUCLEOTIDE SEQUENCE</scope>
    <source>
        <strain evidence="2">P08H-3</strain>
    </source>
</reference>
<dbReference type="Pfam" id="PF13613">
    <property type="entry name" value="HTH_Tnp_4"/>
    <property type="match status" value="1"/>
</dbReference>
<organism evidence="2 3">
    <name type="scientific">Paralvinella palmiformis</name>
    <dbReference type="NCBI Taxonomy" id="53620"/>
    <lineage>
        <taxon>Eukaryota</taxon>
        <taxon>Metazoa</taxon>
        <taxon>Spiralia</taxon>
        <taxon>Lophotrochozoa</taxon>
        <taxon>Annelida</taxon>
        <taxon>Polychaeta</taxon>
        <taxon>Sedentaria</taxon>
        <taxon>Canalipalpata</taxon>
        <taxon>Terebellida</taxon>
        <taxon>Terebelliformia</taxon>
        <taxon>Alvinellidae</taxon>
        <taxon>Paralvinella</taxon>
    </lineage>
</organism>
<dbReference type="AlphaFoldDB" id="A0AAD9MK57"/>
<protein>
    <recommendedName>
        <fullName evidence="1">Transposase Helix-turn-helix domain-containing protein</fullName>
    </recommendedName>
</protein>
<dbReference type="Proteomes" id="UP001208570">
    <property type="component" value="Unassembled WGS sequence"/>
</dbReference>
<evidence type="ECO:0000313" key="2">
    <source>
        <dbReference type="EMBL" id="KAK2138577.1"/>
    </source>
</evidence>
<evidence type="ECO:0000313" key="3">
    <source>
        <dbReference type="Proteomes" id="UP001208570"/>
    </source>
</evidence>
<evidence type="ECO:0000259" key="1">
    <source>
        <dbReference type="Pfam" id="PF13613"/>
    </source>
</evidence>
<keyword evidence="3" id="KW-1185">Reference proteome</keyword>
<gene>
    <name evidence="2" type="ORF">LSH36_2779g00003</name>
</gene>
<feature type="domain" description="Transposase Helix-turn-helix" evidence="1">
    <location>
        <begin position="36"/>
        <end position="69"/>
    </location>
</feature>
<accession>A0AAD9MK57</accession>
<name>A0AAD9MK57_9ANNE</name>
<dbReference type="EMBL" id="JAODUP010002773">
    <property type="protein sequence ID" value="KAK2138577.1"/>
    <property type="molecule type" value="Genomic_DNA"/>
</dbReference>
<proteinExistence type="predicted"/>
<comment type="caution">
    <text evidence="2">The sequence shown here is derived from an EMBL/GenBank/DDBJ whole genome shotgun (WGS) entry which is preliminary data.</text>
</comment>
<dbReference type="InterPro" id="IPR027805">
    <property type="entry name" value="Transposase_HTH_dom"/>
</dbReference>